<dbReference type="AlphaFoldDB" id="A0A942ICX9"/>
<dbReference type="RefSeq" id="WP_212657254.1">
    <property type="nucleotide sequence ID" value="NZ_JAGXTP010000001.1"/>
</dbReference>
<accession>A0A942ICX9</accession>
<dbReference type="SUPFAM" id="SSF56601">
    <property type="entry name" value="beta-lactamase/transpeptidase-like"/>
    <property type="match status" value="1"/>
</dbReference>
<dbReference type="EMBL" id="JAGXTP010000001">
    <property type="protein sequence ID" value="MBS3847645.1"/>
    <property type="molecule type" value="Genomic_DNA"/>
</dbReference>
<protein>
    <submittedName>
        <fullName evidence="3">Serine hydrolase</fullName>
    </submittedName>
</protein>
<organism evidence="3 4">
    <name type="scientific">Devosia litorisediminis</name>
    <dbReference type="NCBI Taxonomy" id="2829817"/>
    <lineage>
        <taxon>Bacteria</taxon>
        <taxon>Pseudomonadati</taxon>
        <taxon>Pseudomonadota</taxon>
        <taxon>Alphaproteobacteria</taxon>
        <taxon>Hyphomicrobiales</taxon>
        <taxon>Devosiaceae</taxon>
        <taxon>Devosia</taxon>
    </lineage>
</organism>
<keyword evidence="4" id="KW-1185">Reference proteome</keyword>
<evidence type="ECO:0000313" key="3">
    <source>
        <dbReference type="EMBL" id="MBS3847645.1"/>
    </source>
</evidence>
<dbReference type="InterPro" id="IPR050789">
    <property type="entry name" value="Diverse_Enzym_Activities"/>
</dbReference>
<dbReference type="Proteomes" id="UP000678281">
    <property type="component" value="Unassembled WGS sequence"/>
</dbReference>
<gene>
    <name evidence="3" type="ORF">KD146_02935</name>
</gene>
<dbReference type="PANTHER" id="PTHR43283:SF11">
    <property type="entry name" value="BETA-LACTAMASE-RELATED DOMAIN-CONTAINING PROTEIN"/>
    <property type="match status" value="1"/>
</dbReference>
<proteinExistence type="predicted"/>
<evidence type="ECO:0000259" key="2">
    <source>
        <dbReference type="Pfam" id="PF00144"/>
    </source>
</evidence>
<feature type="domain" description="Beta-lactamase-related" evidence="2">
    <location>
        <begin position="24"/>
        <end position="323"/>
    </location>
</feature>
<evidence type="ECO:0000256" key="1">
    <source>
        <dbReference type="ARBA" id="ARBA00022801"/>
    </source>
</evidence>
<dbReference type="PANTHER" id="PTHR43283">
    <property type="entry name" value="BETA-LACTAMASE-RELATED"/>
    <property type="match status" value="1"/>
</dbReference>
<evidence type="ECO:0000313" key="4">
    <source>
        <dbReference type="Proteomes" id="UP000678281"/>
    </source>
</evidence>
<sequence>MATKQPQHCDGELQQQFDSAFTLLESAVDNGRIPGGVLGVTDLKLGCTARATGMAALKPDKREMQLDTWFDLASLTKVLFTTPRILALHHAGRIDLDAPLTSVIPDLHQQVPDAWQRQITFRQCLGHQTAFPGVFPLYTYGLEPQLLRHFVLQRDWPAGAAGYSDINFILLGIALERLEGKPIRAQDPGPGFAFAADPQHAAATEYCPWRQRILCGEVHDENCAALEGGGHAGLFGPITAVMNQAQEWLRRAQTEHPIVGLMRQPLSDTRTHGWERAHVGWSGGDRTSPATIGHTGFTGTGLWIDFENQRAWSLLTNRVHPSRHVHTGIAELRRAIGDALSAVR</sequence>
<comment type="caution">
    <text evidence="3">The sequence shown here is derived from an EMBL/GenBank/DDBJ whole genome shotgun (WGS) entry which is preliminary data.</text>
</comment>
<dbReference type="Pfam" id="PF00144">
    <property type="entry name" value="Beta-lactamase"/>
    <property type="match status" value="1"/>
</dbReference>
<dbReference type="InterPro" id="IPR001466">
    <property type="entry name" value="Beta-lactam-related"/>
</dbReference>
<keyword evidence="1 3" id="KW-0378">Hydrolase</keyword>
<dbReference type="InterPro" id="IPR012338">
    <property type="entry name" value="Beta-lactam/transpept-like"/>
</dbReference>
<dbReference type="Gene3D" id="3.40.710.10">
    <property type="entry name" value="DD-peptidase/beta-lactamase superfamily"/>
    <property type="match status" value="2"/>
</dbReference>
<name>A0A942ICX9_9HYPH</name>
<reference evidence="3" key="1">
    <citation type="submission" date="2021-04" db="EMBL/GenBank/DDBJ databases">
        <title>Devosia litorisediminis sp. nov., isolated from a sand dune.</title>
        <authorList>
            <person name="Park S."/>
            <person name="Yoon J.-H."/>
        </authorList>
    </citation>
    <scope>NUCLEOTIDE SEQUENCE</scope>
    <source>
        <strain evidence="3">BSSL-BM10</strain>
    </source>
</reference>
<dbReference type="GO" id="GO:0016787">
    <property type="term" value="F:hydrolase activity"/>
    <property type="evidence" value="ECO:0007669"/>
    <property type="project" value="UniProtKB-KW"/>
</dbReference>